<sequence length="54" mass="6792">MAFHDPNPKVREIERQNARLRAAFFARLFRGAWWKLRTGLLRLRFRRRRRQRRG</sequence>
<reference evidence="1 2" key="1">
    <citation type="journal article" date="2017" name="Sci. Rep.">
        <title>Revealing the Saline Adaptation Strategies of the Halophilic Bacterium Halomonas beimenensis through High-throughput Omics and Transposon Mutagenesis Approaches.</title>
        <authorList>
            <person name="Chen Y.H."/>
            <person name="Lin S.S."/>
            <person name="Shyu Y.T."/>
        </authorList>
    </citation>
    <scope>NUCLEOTIDE SEQUENCE [LARGE SCALE GENOMIC DNA]</scope>
    <source>
        <strain evidence="1 2">NTU-111</strain>
    </source>
</reference>
<dbReference type="EMBL" id="CP021435">
    <property type="protein sequence ID" value="ATJ83728.1"/>
    <property type="molecule type" value="Genomic_DNA"/>
</dbReference>
<evidence type="ECO:0000313" key="2">
    <source>
        <dbReference type="Proteomes" id="UP000219993"/>
    </source>
</evidence>
<gene>
    <name evidence="1" type="ORF">BEI_2741</name>
</gene>
<keyword evidence="2" id="KW-1185">Reference proteome</keyword>
<dbReference type="Proteomes" id="UP000219993">
    <property type="component" value="Chromosome"/>
</dbReference>
<dbReference type="AlphaFoldDB" id="A0A291PA33"/>
<name>A0A291PA33_9GAMM</name>
<accession>A0A291PA33</accession>
<proteinExistence type="predicted"/>
<protein>
    <submittedName>
        <fullName evidence="1">Uncharacterized protein</fullName>
    </submittedName>
</protein>
<organism evidence="1 2">
    <name type="scientific">Halomonas beimenensis</name>
    <dbReference type="NCBI Taxonomy" id="475662"/>
    <lineage>
        <taxon>Bacteria</taxon>
        <taxon>Pseudomonadati</taxon>
        <taxon>Pseudomonadota</taxon>
        <taxon>Gammaproteobacteria</taxon>
        <taxon>Oceanospirillales</taxon>
        <taxon>Halomonadaceae</taxon>
        <taxon>Halomonas</taxon>
    </lineage>
</organism>
<dbReference type="KEGG" id="hbe:BEI_2741"/>
<evidence type="ECO:0000313" key="1">
    <source>
        <dbReference type="EMBL" id="ATJ83728.1"/>
    </source>
</evidence>